<evidence type="ECO:0000259" key="2">
    <source>
        <dbReference type="Pfam" id="PF13191"/>
    </source>
</evidence>
<dbReference type="PANTHER" id="PTHR43642">
    <property type="entry name" value="HYBRID SIGNAL TRANSDUCTION HISTIDINE KINASE G"/>
    <property type="match status" value="1"/>
</dbReference>
<dbReference type="Proteomes" id="UP001295423">
    <property type="component" value="Unassembled WGS sequence"/>
</dbReference>
<dbReference type="AlphaFoldDB" id="A0AAD2CMZ9"/>
<keyword evidence="4" id="KW-1185">Reference proteome</keyword>
<proteinExistence type="predicted"/>
<organism evidence="3 4">
    <name type="scientific">Cylindrotheca closterium</name>
    <dbReference type="NCBI Taxonomy" id="2856"/>
    <lineage>
        <taxon>Eukaryota</taxon>
        <taxon>Sar</taxon>
        <taxon>Stramenopiles</taxon>
        <taxon>Ochrophyta</taxon>
        <taxon>Bacillariophyta</taxon>
        <taxon>Bacillariophyceae</taxon>
        <taxon>Bacillariophycidae</taxon>
        <taxon>Bacillariales</taxon>
        <taxon>Bacillariaceae</taxon>
        <taxon>Cylindrotheca</taxon>
    </lineage>
</organism>
<feature type="region of interest" description="Disordered" evidence="1">
    <location>
        <begin position="1"/>
        <end position="74"/>
    </location>
</feature>
<dbReference type="InterPro" id="IPR041664">
    <property type="entry name" value="AAA_16"/>
</dbReference>
<feature type="compositionally biased region" description="Basic and acidic residues" evidence="1">
    <location>
        <begin position="62"/>
        <end position="74"/>
    </location>
</feature>
<dbReference type="Pfam" id="PF13191">
    <property type="entry name" value="AAA_16"/>
    <property type="match status" value="1"/>
</dbReference>
<accession>A0AAD2CMZ9</accession>
<evidence type="ECO:0000256" key="1">
    <source>
        <dbReference type="SAM" id="MobiDB-lite"/>
    </source>
</evidence>
<feature type="region of interest" description="Disordered" evidence="1">
    <location>
        <begin position="307"/>
        <end position="336"/>
    </location>
</feature>
<evidence type="ECO:0000313" key="4">
    <source>
        <dbReference type="Proteomes" id="UP001295423"/>
    </source>
</evidence>
<feature type="compositionally biased region" description="Polar residues" evidence="1">
    <location>
        <begin position="15"/>
        <end position="39"/>
    </location>
</feature>
<dbReference type="PANTHER" id="PTHR43642:SF1">
    <property type="entry name" value="HYBRID SIGNAL TRANSDUCTION HISTIDINE KINASE G"/>
    <property type="match status" value="1"/>
</dbReference>
<feature type="domain" description="Orc1-like AAA ATPase" evidence="2">
    <location>
        <begin position="128"/>
        <end position="398"/>
    </location>
</feature>
<feature type="compositionally biased region" description="Polar residues" evidence="1">
    <location>
        <begin position="50"/>
        <end position="61"/>
    </location>
</feature>
<protein>
    <recommendedName>
        <fullName evidence="2">Orc1-like AAA ATPase domain-containing protein</fullName>
    </recommendedName>
</protein>
<dbReference type="EMBL" id="CAKOGP040000890">
    <property type="protein sequence ID" value="CAJ1940048.1"/>
    <property type="molecule type" value="Genomic_DNA"/>
</dbReference>
<reference evidence="3" key="1">
    <citation type="submission" date="2023-08" db="EMBL/GenBank/DDBJ databases">
        <authorList>
            <person name="Audoor S."/>
            <person name="Bilcke G."/>
        </authorList>
    </citation>
    <scope>NUCLEOTIDE SEQUENCE</scope>
</reference>
<feature type="compositionally biased region" description="Polar residues" evidence="1">
    <location>
        <begin position="308"/>
        <end position="328"/>
    </location>
</feature>
<comment type="caution">
    <text evidence="3">The sequence shown here is derived from an EMBL/GenBank/DDBJ whole genome shotgun (WGS) entry which is preliminary data.</text>
</comment>
<name>A0AAD2CMZ9_9STRA</name>
<gene>
    <name evidence="3" type="ORF">CYCCA115_LOCUS6845</name>
</gene>
<dbReference type="InterPro" id="IPR053159">
    <property type="entry name" value="Hybrid_Histidine_Kinase"/>
</dbReference>
<evidence type="ECO:0000313" key="3">
    <source>
        <dbReference type="EMBL" id="CAJ1940048.1"/>
    </source>
</evidence>
<sequence length="1204" mass="136715">MEQTSTILERDFPRSASTPLTNNPTSLGFFSPRPKSTSFRRLPDDRLAQLRSQSQSPTMENSKTEEGEPSVEGRGKLRYDSIALVGRQWERGLLNSCFSRLLSSNRVTSSNGSISSSRHSAGTHGLKARQNYKELIWIKGYSGAGVSTLAKTLERAVASTPRGLLIEGKFDSKSSDEPYSGLLLAIGQIFQKLVGGKMSMRRIMVRRRSGVPLAPDGSSEMAPEEFTRVPPAMQKVASDIADALRAELGPELDLLTTMIPYLENILRRGRQDDSVRYLEQSIRNSGASTRVTDQKLREFDRSFRTLDESNLSSNGSRNVGSNDSQASDATGHDHLDDGFQAGEKRLKYAFRILMRVLSTYFHPLVLVQDDLQWADAASLDVLDYLISDMKNTNPMMIVGCYRSDEGQDKRILRAIRNLSAKSVKHQFHVTTVDVQNFSVRDVNQIVLNMLQVDNEHVTQPLAELVHRRTFGNPHFTVEFVKMLDDEKYIEYNERLSRWVWDLRMVEKLTASTDNVKDLLLRRMKKLSPDMQKLLPYAACWGSCFHESSLQLTVSEHAGINIDSDIIKSMGDLLVFLQENQYVEKIDEGTYIWVHDQVQEAALSLIDPSTTKEAFQFEIGCILFDALVKMDKTSVEVSIFNMADLINQGNVKRRPDFAQLNLQAAEKARDISALRSAAKYVSHGIKLLPSEKWENHYQLTLRLYTLGAEVELAIGHVKIMQKYYRAVVSQENCTKLDKLPLYISQFHKLSSVDFRFLECIDFVSEVLKEFGCDLIWSRFTVGWQAKYELSKMRRMIKRLPTDFHEAKPLMTKPKHKAIMLLLSKLLYACYAEDMHEIQILCSARLVQMTLQHGVHDVSGFGFTVLGMLVNKHLKDWEEASAIAEIGLLLQQRLQHGYSTASTMYTAHNFILPWTQPFESSIMPLHEGFVAGMRAGNVLFGTGCLIAQYVYFPYFLGMNLQRIMSRIPDCIHRLREMKQIESVAFLNMQWQMFKNLTGDSAESTVLEGDVFDPSMMNPFHNAETYFARLQLLIYYGDYAKAASLSTQWGKSYQKTETGHPSCMTEAFHRGVANYAMARRTRRKRFEEEALKARRLIASWSESGCPNVIHFHLLLNAEQAALELRDLKAEGLYKEAIMMAESAGLIHDAALFYERYADFLRQPHATSADKELTAQSLIAEAIVYYDEWGAKRKVAILRNSAEASYSA</sequence>